<dbReference type="EMBL" id="CP026606">
    <property type="protein sequence ID" value="AVB75424.1"/>
    <property type="molecule type" value="Genomic_DNA"/>
</dbReference>
<dbReference type="GeneID" id="36101101"/>
<keyword evidence="3" id="KW-0808">Transferase</keyword>
<dbReference type="InterPro" id="IPR017896">
    <property type="entry name" value="4Fe4S_Fe-S-bd"/>
</dbReference>
<dbReference type="GO" id="GO:0032259">
    <property type="term" value="P:methylation"/>
    <property type="evidence" value="ECO:0007669"/>
    <property type="project" value="UniProtKB-KW"/>
</dbReference>
<dbReference type="InterPro" id="IPR003745">
    <property type="entry name" value="DUF166"/>
</dbReference>
<dbReference type="PROSITE" id="PS00198">
    <property type="entry name" value="4FE4S_FER_1"/>
    <property type="match status" value="1"/>
</dbReference>
<dbReference type="SUPFAM" id="SSF54862">
    <property type="entry name" value="4Fe-4S ferredoxins"/>
    <property type="match status" value="1"/>
</dbReference>
<dbReference type="EC" id="2.1.1.45" evidence="3"/>
<reference evidence="3 5" key="3">
    <citation type="submission" date="2020-08" db="EMBL/GenBank/DDBJ databases">
        <title>Genomic Encyclopedia of Type Strains, Phase IV (KMG-V): Genome sequencing to study the core and pangenomes of soil and plant-associated prokaryotes.</title>
        <authorList>
            <person name="Whitman W."/>
        </authorList>
    </citation>
    <scope>NUCLEOTIDE SEQUENCE [LARGE SCALE GENOMIC DNA]</scope>
    <source>
        <strain evidence="3 5">D1</strain>
    </source>
</reference>
<evidence type="ECO:0000313" key="3">
    <source>
        <dbReference type="EMBL" id="MBB6496245.1"/>
    </source>
</evidence>
<feature type="domain" description="4Fe-4S ferredoxin-type" evidence="1">
    <location>
        <begin position="260"/>
        <end position="289"/>
    </location>
</feature>
<sequence>MKITVLYSGNYGERILNTILEKFAQNIVSIHEIPENLPEYIDDVTEYVPENLKDSDLIISVGLFGDINSIVCDIAKKTNAKSIIIESHSPKQITRGLKSEISDILTGIKIVFPKPFCSLKPVGDKYIDEFAQYFGSPEIEIIGETIVKSVTVNRNAPCGSTKYVAENLTGYPLVEVEFESGNKLHNYPCLASMDIDNEIGDTILHLAGYKIKEAVKKSLKFSNKILTVTNDCKGFECGFKCYKICPVVKMGEKAVEVEKTHVNINNLFCGCCMKCVDICPFNAIKVLNYKI</sequence>
<reference evidence="2" key="2">
    <citation type="submission" date="2018-02" db="EMBL/GenBank/DDBJ databases">
        <title>Complete genome sequence of the Methanococcus maripaludis type strain JJ (DSM 2067), a model for selenoprotein synthesis in Archaea.</title>
        <authorList>
            <person name="Poehlein A."/>
            <person name="Heym D."/>
            <person name="Quitzke V."/>
            <person name="Fersch J."/>
            <person name="Daniel R."/>
            <person name="Rother M."/>
        </authorList>
    </citation>
    <scope>NUCLEOTIDE SEQUENCE [LARGE SCALE GENOMIC DNA]</scope>
    <source>
        <strain evidence="2">DSM 2067</strain>
    </source>
</reference>
<dbReference type="GO" id="GO:0016491">
    <property type="term" value="F:oxidoreductase activity"/>
    <property type="evidence" value="ECO:0007669"/>
    <property type="project" value="UniProtKB-ARBA"/>
</dbReference>
<accession>A0A2L1C7V1</accession>
<evidence type="ECO:0000313" key="4">
    <source>
        <dbReference type="Proteomes" id="UP000239462"/>
    </source>
</evidence>
<dbReference type="EMBL" id="JACHED010000001">
    <property type="protein sequence ID" value="MBB6496245.1"/>
    <property type="molecule type" value="Genomic_DNA"/>
</dbReference>
<evidence type="ECO:0000313" key="2">
    <source>
        <dbReference type="EMBL" id="AVB75424.1"/>
    </source>
</evidence>
<dbReference type="KEGG" id="mmad:MMJJ_00050"/>
<dbReference type="InterPro" id="IPR013283">
    <property type="entry name" value="RLI1"/>
</dbReference>
<proteinExistence type="predicted"/>
<dbReference type="PROSITE" id="PS51379">
    <property type="entry name" value="4FE4S_FER_2"/>
    <property type="match status" value="1"/>
</dbReference>
<dbReference type="Gene3D" id="3.30.70.20">
    <property type="match status" value="1"/>
</dbReference>
<name>A0A2L1C7V1_METMI</name>
<reference evidence="4" key="1">
    <citation type="journal article" date="2018" name="Genome Announc.">
        <title>Complete Genome Sequence of the Methanococcus maripaludis Type Strain JJ (DSM 2067), a Model for Selenoprotein Synthesis in Archaea.</title>
        <authorList>
            <person name="Poehlein A."/>
            <person name="Heym D."/>
            <person name="Quitzke V."/>
            <person name="Fersch J."/>
            <person name="Daniel R."/>
            <person name="Rother M."/>
        </authorList>
    </citation>
    <scope>NUCLEOTIDE SEQUENCE [LARGE SCALE GENOMIC DNA]</scope>
    <source>
        <strain evidence="4">DSM 2067</strain>
    </source>
</reference>
<dbReference type="GO" id="GO:0004799">
    <property type="term" value="F:thymidylate synthase activity"/>
    <property type="evidence" value="ECO:0007669"/>
    <property type="project" value="UniProtKB-EC"/>
</dbReference>
<dbReference type="PRINTS" id="PR01868">
    <property type="entry name" value="ABCEFAMILY"/>
</dbReference>
<dbReference type="InterPro" id="IPR017900">
    <property type="entry name" value="4Fe4S_Fe_S_CS"/>
</dbReference>
<dbReference type="Proteomes" id="UP000239462">
    <property type="component" value="Chromosome"/>
</dbReference>
<evidence type="ECO:0000313" key="5">
    <source>
        <dbReference type="Proteomes" id="UP000590564"/>
    </source>
</evidence>
<gene>
    <name evidence="3" type="ORF">HNP96_000266</name>
    <name evidence="2" type="ORF">MMJJ_00050</name>
</gene>
<dbReference type="RefSeq" id="WP_104837115.1">
    <property type="nucleotide sequence ID" value="NZ_CP026606.1"/>
</dbReference>
<keyword evidence="3" id="KW-0489">Methyltransferase</keyword>
<dbReference type="Proteomes" id="UP000590564">
    <property type="component" value="Unassembled WGS sequence"/>
</dbReference>
<dbReference type="AlphaFoldDB" id="A0A2L1C7V1"/>
<protein>
    <submittedName>
        <fullName evidence="3">Thymidylate synthase</fullName>
        <ecNumber evidence="3">2.1.1.45</ecNumber>
    </submittedName>
</protein>
<evidence type="ECO:0000259" key="1">
    <source>
        <dbReference type="PROSITE" id="PS51379"/>
    </source>
</evidence>
<organism evidence="2 4">
    <name type="scientific">Methanococcus maripaludis</name>
    <name type="common">Methanococcus deltae</name>
    <dbReference type="NCBI Taxonomy" id="39152"/>
    <lineage>
        <taxon>Archaea</taxon>
        <taxon>Methanobacteriati</taxon>
        <taxon>Methanobacteriota</taxon>
        <taxon>Methanomada group</taxon>
        <taxon>Methanococci</taxon>
        <taxon>Methanococcales</taxon>
        <taxon>Methanococcaceae</taxon>
        <taxon>Methanococcus</taxon>
    </lineage>
</organism>
<dbReference type="Pfam" id="PF02593">
    <property type="entry name" value="DUF166"/>
    <property type="match status" value="1"/>
</dbReference>